<feature type="compositionally biased region" description="Basic residues" evidence="1">
    <location>
        <begin position="16"/>
        <end position="26"/>
    </location>
</feature>
<dbReference type="Proteomes" id="UP000076154">
    <property type="component" value="Unassembled WGS sequence"/>
</dbReference>
<feature type="region of interest" description="Disordered" evidence="1">
    <location>
        <begin position="1"/>
        <end position="46"/>
    </location>
</feature>
<sequence length="87" mass="9755">MAQKRSKIGSPPSSEKRKKLIRRPSRSKPDAQKFALGAATPPSVRASWRDALQRPSLILITQVSDQTSMDRNTAKYFERGEGIDLDE</sequence>
<protein>
    <submittedName>
        <fullName evidence="2">Uncharacterized protein</fullName>
    </submittedName>
</protein>
<dbReference type="AlphaFoldDB" id="A0A369JHD4"/>
<organism evidence="2 3">
    <name type="scientific">Hypsizygus marmoreus</name>
    <name type="common">White beech mushroom</name>
    <name type="synonym">Agaricus marmoreus</name>
    <dbReference type="NCBI Taxonomy" id="39966"/>
    <lineage>
        <taxon>Eukaryota</taxon>
        <taxon>Fungi</taxon>
        <taxon>Dikarya</taxon>
        <taxon>Basidiomycota</taxon>
        <taxon>Agaricomycotina</taxon>
        <taxon>Agaricomycetes</taxon>
        <taxon>Agaricomycetidae</taxon>
        <taxon>Agaricales</taxon>
        <taxon>Tricholomatineae</taxon>
        <taxon>Lyophyllaceae</taxon>
        <taxon>Hypsizygus</taxon>
    </lineage>
</organism>
<evidence type="ECO:0000313" key="3">
    <source>
        <dbReference type="Proteomes" id="UP000076154"/>
    </source>
</evidence>
<keyword evidence="3" id="KW-1185">Reference proteome</keyword>
<evidence type="ECO:0000256" key="1">
    <source>
        <dbReference type="SAM" id="MobiDB-lite"/>
    </source>
</evidence>
<gene>
    <name evidence="2" type="ORF">Hypma_012907</name>
</gene>
<dbReference type="EMBL" id="LUEZ02000071">
    <property type="protein sequence ID" value="RDB19977.1"/>
    <property type="molecule type" value="Genomic_DNA"/>
</dbReference>
<proteinExistence type="predicted"/>
<comment type="caution">
    <text evidence="2">The sequence shown here is derived from an EMBL/GenBank/DDBJ whole genome shotgun (WGS) entry which is preliminary data.</text>
</comment>
<name>A0A369JHD4_HYPMA</name>
<reference evidence="2" key="1">
    <citation type="submission" date="2018-04" db="EMBL/GenBank/DDBJ databases">
        <title>Whole genome sequencing of Hypsizygus marmoreus.</title>
        <authorList>
            <person name="Choi I.-G."/>
            <person name="Min B."/>
            <person name="Kim J.-G."/>
            <person name="Kim S."/>
            <person name="Oh Y.-L."/>
            <person name="Kong W.-S."/>
            <person name="Park H."/>
            <person name="Jeong J."/>
            <person name="Song E.-S."/>
        </authorList>
    </citation>
    <scope>NUCLEOTIDE SEQUENCE [LARGE SCALE GENOMIC DNA]</scope>
    <source>
        <strain evidence="2">51987-8</strain>
    </source>
</reference>
<accession>A0A369JHD4</accession>
<evidence type="ECO:0000313" key="2">
    <source>
        <dbReference type="EMBL" id="RDB19977.1"/>
    </source>
</evidence>
<dbReference type="InParanoid" id="A0A369JHD4"/>